<sequence length="104" mass="11386">MLLLSCLLIDCTIILTDTAEWKQVKVNRFITVTAKETQLSPLVRLLLSECAPCPGAGVTQTVSKLQPRDVTVDKRETTVPARCHVSPEYRVPPQKCAFCVCGAA</sequence>
<feature type="signal peptide" evidence="1">
    <location>
        <begin position="1"/>
        <end position="18"/>
    </location>
</feature>
<proteinExistence type="predicted"/>
<organism evidence="2 3">
    <name type="scientific">Knipowitschia caucasica</name>
    <name type="common">Caucasian dwarf goby</name>
    <name type="synonym">Pomatoschistus caucasicus</name>
    <dbReference type="NCBI Taxonomy" id="637954"/>
    <lineage>
        <taxon>Eukaryota</taxon>
        <taxon>Metazoa</taxon>
        <taxon>Chordata</taxon>
        <taxon>Craniata</taxon>
        <taxon>Vertebrata</taxon>
        <taxon>Euteleostomi</taxon>
        <taxon>Actinopterygii</taxon>
        <taxon>Neopterygii</taxon>
        <taxon>Teleostei</taxon>
        <taxon>Neoteleostei</taxon>
        <taxon>Acanthomorphata</taxon>
        <taxon>Gobiaria</taxon>
        <taxon>Gobiiformes</taxon>
        <taxon>Gobioidei</taxon>
        <taxon>Gobiidae</taxon>
        <taxon>Gobiinae</taxon>
        <taxon>Knipowitschia</taxon>
    </lineage>
</organism>
<feature type="chain" id="PRO_5043999357" description="Secreted protein" evidence="1">
    <location>
        <begin position="19"/>
        <end position="104"/>
    </location>
</feature>
<protein>
    <recommendedName>
        <fullName evidence="4">Secreted protein</fullName>
    </recommendedName>
</protein>
<accession>A0AAV2LWS8</accession>
<keyword evidence="3" id="KW-1185">Reference proteome</keyword>
<gene>
    <name evidence="2" type="ORF">KC01_LOCUS32883</name>
</gene>
<evidence type="ECO:0000313" key="3">
    <source>
        <dbReference type="Proteomes" id="UP001497482"/>
    </source>
</evidence>
<name>A0AAV2LWS8_KNICA</name>
<dbReference type="EMBL" id="OZ035827">
    <property type="protein sequence ID" value="CAL1605513.1"/>
    <property type="molecule type" value="Genomic_DNA"/>
</dbReference>
<evidence type="ECO:0000256" key="1">
    <source>
        <dbReference type="SAM" id="SignalP"/>
    </source>
</evidence>
<dbReference type="Proteomes" id="UP001497482">
    <property type="component" value="Chromosome 5"/>
</dbReference>
<dbReference type="AlphaFoldDB" id="A0AAV2LWS8"/>
<keyword evidence="1" id="KW-0732">Signal</keyword>
<evidence type="ECO:0000313" key="2">
    <source>
        <dbReference type="EMBL" id="CAL1605513.1"/>
    </source>
</evidence>
<evidence type="ECO:0008006" key="4">
    <source>
        <dbReference type="Google" id="ProtNLM"/>
    </source>
</evidence>
<reference evidence="2 3" key="1">
    <citation type="submission" date="2024-04" db="EMBL/GenBank/DDBJ databases">
        <authorList>
            <person name="Waldvogel A.-M."/>
            <person name="Schoenle A."/>
        </authorList>
    </citation>
    <scope>NUCLEOTIDE SEQUENCE [LARGE SCALE GENOMIC DNA]</scope>
</reference>